<name>A0AA96WME6_9CYAN</name>
<dbReference type="AlphaFoldDB" id="A0AA96WME6"/>
<evidence type="ECO:0000313" key="1">
    <source>
        <dbReference type="EMBL" id="WNZ27804.1"/>
    </source>
</evidence>
<gene>
    <name evidence="1" type="ORF">HJG54_33785</name>
</gene>
<dbReference type="EMBL" id="CP053587">
    <property type="protein sequence ID" value="WNZ27804.1"/>
    <property type="molecule type" value="Genomic_DNA"/>
</dbReference>
<sequence length="231" mass="26713">MVDRQEDIYDSTAAPDAAQDPLEARLAKWIQAIQALDSSSPERRHCLNRLVNEILRSGKLGHPQRSIWPASLYEDLYNEALQRTLLIICQTVEQYKPENPVMAWVNFRLQHQFTEVVKDYQKQGITQMPTGSRFPVRLPSLEDLPRSSPAPEADLPIQQFLQQDPEGLLKKQRLRERPDITFQTLAIAKFVEGKTWPEVAATLDIPSQTLCSFFNRQLKHLIPYFKKYLEV</sequence>
<protein>
    <recommendedName>
        <fullName evidence="2">Sigma-70 family RNA polymerase sigma factor</fullName>
    </recommendedName>
</protein>
<evidence type="ECO:0008006" key="2">
    <source>
        <dbReference type="Google" id="ProtNLM"/>
    </source>
</evidence>
<reference evidence="1" key="1">
    <citation type="submission" date="2020-05" db="EMBL/GenBank/DDBJ databases">
        <authorList>
            <person name="Zhu T."/>
            <person name="Keshari N."/>
            <person name="Lu X."/>
        </authorList>
    </citation>
    <scope>NUCLEOTIDE SEQUENCE</scope>
    <source>
        <strain evidence="1">NK1-12</strain>
    </source>
</reference>
<accession>A0AA96WME6</accession>
<organism evidence="1">
    <name type="scientific">Leptolyngbya sp. NK1-12</name>
    <dbReference type="NCBI Taxonomy" id="2547451"/>
    <lineage>
        <taxon>Bacteria</taxon>
        <taxon>Bacillati</taxon>
        <taxon>Cyanobacteriota</taxon>
        <taxon>Cyanophyceae</taxon>
        <taxon>Leptolyngbyales</taxon>
        <taxon>Leptolyngbyaceae</taxon>
        <taxon>Leptolyngbya group</taxon>
        <taxon>Leptolyngbya</taxon>
    </lineage>
</organism>
<dbReference type="RefSeq" id="WP_316436296.1">
    <property type="nucleotide sequence ID" value="NZ_CP053587.1"/>
</dbReference>
<proteinExistence type="predicted"/>